<dbReference type="RefSeq" id="WP_150961378.1">
    <property type="nucleotide sequence ID" value="NZ_VZZJ01000001.1"/>
</dbReference>
<organism evidence="2 3">
    <name type="scientific">Methylobacterium planeticum</name>
    <dbReference type="NCBI Taxonomy" id="2615211"/>
    <lineage>
        <taxon>Bacteria</taxon>
        <taxon>Pseudomonadati</taxon>
        <taxon>Pseudomonadota</taxon>
        <taxon>Alphaproteobacteria</taxon>
        <taxon>Hyphomicrobiales</taxon>
        <taxon>Methylobacteriaceae</taxon>
        <taxon>Methylobacterium</taxon>
    </lineage>
</organism>
<keyword evidence="3" id="KW-1185">Reference proteome</keyword>
<feature type="signal peptide" evidence="1">
    <location>
        <begin position="1"/>
        <end position="36"/>
    </location>
</feature>
<dbReference type="EMBL" id="VZZJ01000001">
    <property type="protein sequence ID" value="KAB1076293.1"/>
    <property type="molecule type" value="Genomic_DNA"/>
</dbReference>
<evidence type="ECO:0000313" key="2">
    <source>
        <dbReference type="EMBL" id="KAB1076293.1"/>
    </source>
</evidence>
<dbReference type="Proteomes" id="UP000441523">
    <property type="component" value="Unassembled WGS sequence"/>
</dbReference>
<dbReference type="PANTHER" id="PTHR37953">
    <property type="entry name" value="UPF0127 PROTEIN MJ1496"/>
    <property type="match status" value="1"/>
</dbReference>
<protein>
    <submittedName>
        <fullName evidence="2">DUF192 domain-containing protein</fullName>
    </submittedName>
</protein>
<reference evidence="2 3" key="1">
    <citation type="submission" date="2019-09" db="EMBL/GenBank/DDBJ databases">
        <title>YIM 132548 draft genome.</title>
        <authorList>
            <person name="Jiang L."/>
        </authorList>
    </citation>
    <scope>NUCLEOTIDE SEQUENCE [LARGE SCALE GENOMIC DNA]</scope>
    <source>
        <strain evidence="2 3">YIM 132548</strain>
    </source>
</reference>
<feature type="chain" id="PRO_5026896921" evidence="1">
    <location>
        <begin position="37"/>
        <end position="173"/>
    </location>
</feature>
<dbReference type="PANTHER" id="PTHR37953:SF1">
    <property type="entry name" value="UPF0127 PROTEIN MJ1496"/>
    <property type="match status" value="1"/>
</dbReference>
<evidence type="ECO:0000256" key="1">
    <source>
        <dbReference type="SAM" id="SignalP"/>
    </source>
</evidence>
<gene>
    <name evidence="2" type="ORF">F6X51_01785</name>
</gene>
<evidence type="ECO:0000313" key="3">
    <source>
        <dbReference type="Proteomes" id="UP000441523"/>
    </source>
</evidence>
<sequence length="173" mass="18653">MVLLPVFRANRPAARACLALALLLPIQALPVAQANAQAKSEAPAEALATEPLTIRSKTGAHAFAVEVMRDDASRARGLMFRRHMAADHGMLFDFGQTLPVNMWMKNTYLPLDMVFIRADGTVARVAADAEPLSTRVIPSGEPVLSVLELNAGTAAKLGIRAGDRVEHSLFRAR</sequence>
<dbReference type="Pfam" id="PF02643">
    <property type="entry name" value="DUF192"/>
    <property type="match status" value="1"/>
</dbReference>
<accession>A0A6N6MYV1</accession>
<dbReference type="AlphaFoldDB" id="A0A6N6MYV1"/>
<dbReference type="InterPro" id="IPR003795">
    <property type="entry name" value="DUF192"/>
</dbReference>
<name>A0A6N6MYV1_9HYPH</name>
<keyword evidence="1" id="KW-0732">Signal</keyword>
<comment type="caution">
    <text evidence="2">The sequence shown here is derived from an EMBL/GenBank/DDBJ whole genome shotgun (WGS) entry which is preliminary data.</text>
</comment>
<dbReference type="Gene3D" id="2.60.120.1140">
    <property type="entry name" value="Protein of unknown function DUF192"/>
    <property type="match status" value="1"/>
</dbReference>
<proteinExistence type="predicted"/>
<dbReference type="InterPro" id="IPR038695">
    <property type="entry name" value="Saro_0823-like_sf"/>
</dbReference>